<evidence type="ECO:0000256" key="10">
    <source>
        <dbReference type="ARBA" id="ARBA00023136"/>
    </source>
</evidence>
<dbReference type="GO" id="GO:0016887">
    <property type="term" value="F:ATP hydrolysis activity"/>
    <property type="evidence" value="ECO:0007669"/>
    <property type="project" value="InterPro"/>
</dbReference>
<dbReference type="GO" id="GO:0005524">
    <property type="term" value="F:ATP binding"/>
    <property type="evidence" value="ECO:0007669"/>
    <property type="project" value="UniProtKB-KW"/>
</dbReference>
<dbReference type="SMART" id="SM00382">
    <property type="entry name" value="AAA"/>
    <property type="match status" value="1"/>
</dbReference>
<dbReference type="SUPFAM" id="SSF161098">
    <property type="entry name" value="MetI-like"/>
    <property type="match status" value="1"/>
</dbReference>
<dbReference type="InterPro" id="IPR050388">
    <property type="entry name" value="ABC_Ni/Peptide_Import"/>
</dbReference>
<name>A0A3S5EIR4_MYCCI</name>
<dbReference type="InterPro" id="IPR013563">
    <property type="entry name" value="Oligopep_ABC_C"/>
</dbReference>
<dbReference type="CDD" id="cd03257">
    <property type="entry name" value="ABC_NikE_OppD_transporters"/>
    <property type="match status" value="1"/>
</dbReference>
<dbReference type="PROSITE" id="PS50928">
    <property type="entry name" value="ABC_TM1"/>
    <property type="match status" value="1"/>
</dbReference>
<dbReference type="Proteomes" id="UP000282551">
    <property type="component" value="Chromosome"/>
</dbReference>
<evidence type="ECO:0000256" key="3">
    <source>
        <dbReference type="ARBA" id="ARBA00005417"/>
    </source>
</evidence>
<gene>
    <name evidence="14" type="primary">gsiA_4</name>
    <name evidence="14" type="ORF">NCTC10485_04656</name>
</gene>
<dbReference type="SUPFAM" id="SSF52540">
    <property type="entry name" value="P-loop containing nucleoside triphosphate hydrolases"/>
    <property type="match status" value="1"/>
</dbReference>
<dbReference type="Gene3D" id="1.10.3720.10">
    <property type="entry name" value="MetI-like"/>
    <property type="match status" value="1"/>
</dbReference>
<keyword evidence="9 11" id="KW-1133">Transmembrane helix</keyword>
<dbReference type="EMBL" id="LR134355">
    <property type="protein sequence ID" value="VEG50338.1"/>
    <property type="molecule type" value="Genomic_DNA"/>
</dbReference>
<evidence type="ECO:0000256" key="2">
    <source>
        <dbReference type="ARBA" id="ARBA00004202"/>
    </source>
</evidence>
<dbReference type="PROSITE" id="PS00211">
    <property type="entry name" value="ABC_TRANSPORTER_1"/>
    <property type="match status" value="1"/>
</dbReference>
<evidence type="ECO:0000259" key="12">
    <source>
        <dbReference type="PROSITE" id="PS50893"/>
    </source>
</evidence>
<sequence>MSGPVDVGNNSSRRFAIVGLAILGVLALVAAMAPLLAPYDPSDRVGRPFASPSAEHLLGTNDVGHDLLSELIYGSRISLLVGIVAALAATIIGAAVGLLAGYLRGWVDTALMRFVDVVLALPVLPLTIVIGVFAGPGLITQILVISAVIWAGVARELRAQVLSLREHDHIQALRAMGAGASHVLPRHVLPAVAPLLVPQFVLATKAAILLEASLSFLGLGDATAKSWGAMLSIAHARSAFLTDAWLWWVIPPGLAIAITVMAFALLGYAFEERARPSLRDRVPPRSAVAVAAEPPNLDAPPLAIDKLTVEYRSDRSVVTAVDEVSLTVGPGELVGLVGASGSGKSTVAAAAIGLVPPAATLSGGAVSVQGRDLATLSGDELRALRGDRIALVPQEAMSALNPVRTVRAQLVEAIRAHRAVPRAAARARADELFELVGLDPQRAGKYPHQFSGGMCQRVVIAMALANDPAVVIADEPTSGLDPLIEVEVLELLNELRRRLHLALLVVSHDLNVVERIADRIAVMQDGRIVEVGPAARVLAEPAHPYTRGLVNAVPRLTTAEASR</sequence>
<dbReference type="RefSeq" id="WP_126335885.1">
    <property type="nucleotide sequence ID" value="NZ_AP022604.1"/>
</dbReference>
<dbReference type="Pfam" id="PF12911">
    <property type="entry name" value="OppC_N"/>
    <property type="match status" value="1"/>
</dbReference>
<accession>A0A3S5EIR4</accession>
<comment type="similarity">
    <text evidence="3">Belongs to the ABC transporter superfamily.</text>
</comment>
<keyword evidence="7" id="KW-0547">Nucleotide-binding</keyword>
<dbReference type="EC" id="3.6.3.-" evidence="14"/>
<keyword evidence="6 11" id="KW-0812">Transmembrane</keyword>
<evidence type="ECO:0000313" key="15">
    <source>
        <dbReference type="Proteomes" id="UP000282551"/>
    </source>
</evidence>
<proteinExistence type="inferred from homology"/>
<evidence type="ECO:0000256" key="5">
    <source>
        <dbReference type="ARBA" id="ARBA00022475"/>
    </source>
</evidence>
<reference evidence="14 15" key="1">
    <citation type="submission" date="2018-12" db="EMBL/GenBank/DDBJ databases">
        <authorList>
            <consortium name="Pathogen Informatics"/>
        </authorList>
    </citation>
    <scope>NUCLEOTIDE SEQUENCE [LARGE SCALE GENOMIC DNA]</scope>
    <source>
        <strain evidence="14 15">NCTC10485</strain>
    </source>
</reference>
<evidence type="ECO:0000256" key="6">
    <source>
        <dbReference type="ARBA" id="ARBA00022692"/>
    </source>
</evidence>
<evidence type="ECO:0000256" key="4">
    <source>
        <dbReference type="ARBA" id="ARBA00022448"/>
    </source>
</evidence>
<evidence type="ECO:0000313" key="14">
    <source>
        <dbReference type="EMBL" id="VEG50338.1"/>
    </source>
</evidence>
<feature type="domain" description="ABC transporter" evidence="12">
    <location>
        <begin position="304"/>
        <end position="550"/>
    </location>
</feature>
<comment type="subcellular location">
    <subcellularLocation>
        <location evidence="11">Cell membrane</location>
        <topology evidence="11">Multi-pass membrane protein</topology>
    </subcellularLocation>
    <subcellularLocation>
        <location evidence="2">Cell membrane</location>
        <topology evidence="2">Peripheral membrane protein</topology>
    </subcellularLocation>
    <subcellularLocation>
        <location evidence="1">Membrane</location>
        <topology evidence="1">Multi-pass membrane protein</topology>
    </subcellularLocation>
</comment>
<feature type="domain" description="ABC transmembrane type-1" evidence="13">
    <location>
        <begin position="75"/>
        <end position="267"/>
    </location>
</feature>
<dbReference type="AlphaFoldDB" id="A0A3S5EIR4"/>
<dbReference type="InterPro" id="IPR000515">
    <property type="entry name" value="MetI-like"/>
</dbReference>
<keyword evidence="5" id="KW-1003">Cell membrane</keyword>
<dbReference type="InterPro" id="IPR027417">
    <property type="entry name" value="P-loop_NTPase"/>
</dbReference>
<dbReference type="InterPro" id="IPR017871">
    <property type="entry name" value="ABC_transporter-like_CS"/>
</dbReference>
<dbReference type="CDD" id="cd06261">
    <property type="entry name" value="TM_PBP2"/>
    <property type="match status" value="1"/>
</dbReference>
<keyword evidence="10 11" id="KW-0472">Membrane</keyword>
<dbReference type="InterPro" id="IPR003439">
    <property type="entry name" value="ABC_transporter-like_ATP-bd"/>
</dbReference>
<keyword evidence="8 14" id="KW-0067">ATP-binding</keyword>
<dbReference type="Pfam" id="PF00528">
    <property type="entry name" value="BPD_transp_1"/>
    <property type="match status" value="1"/>
</dbReference>
<dbReference type="PANTHER" id="PTHR43297:SF2">
    <property type="entry name" value="DIPEPTIDE TRANSPORT ATP-BINDING PROTEIN DPPD"/>
    <property type="match status" value="1"/>
</dbReference>
<dbReference type="Gene3D" id="3.40.50.300">
    <property type="entry name" value="P-loop containing nucleotide triphosphate hydrolases"/>
    <property type="match status" value="1"/>
</dbReference>
<comment type="similarity">
    <text evidence="11">Belongs to the binding-protein-dependent transport system permease family.</text>
</comment>
<dbReference type="GO" id="GO:0055085">
    <property type="term" value="P:transmembrane transport"/>
    <property type="evidence" value="ECO:0007669"/>
    <property type="project" value="InterPro"/>
</dbReference>
<evidence type="ECO:0000259" key="13">
    <source>
        <dbReference type="PROSITE" id="PS50928"/>
    </source>
</evidence>
<dbReference type="PANTHER" id="PTHR43297">
    <property type="entry name" value="OLIGOPEPTIDE TRANSPORT ATP-BINDING PROTEIN APPD"/>
    <property type="match status" value="1"/>
</dbReference>
<evidence type="ECO:0000256" key="1">
    <source>
        <dbReference type="ARBA" id="ARBA00004141"/>
    </source>
</evidence>
<protein>
    <submittedName>
        <fullName evidence="14">Putative oligopeptide ABC transporter, ATP-binding protein</fullName>
        <ecNumber evidence="14">3.6.3.-</ecNumber>
    </submittedName>
</protein>
<dbReference type="OrthoDB" id="8036461at2"/>
<feature type="transmembrane region" description="Helical" evidence="11">
    <location>
        <begin position="245"/>
        <end position="270"/>
    </location>
</feature>
<feature type="transmembrane region" description="Helical" evidence="11">
    <location>
        <begin position="123"/>
        <end position="153"/>
    </location>
</feature>
<dbReference type="GO" id="GO:0015833">
    <property type="term" value="P:peptide transport"/>
    <property type="evidence" value="ECO:0007669"/>
    <property type="project" value="InterPro"/>
</dbReference>
<dbReference type="PROSITE" id="PS50893">
    <property type="entry name" value="ABC_TRANSPORTER_2"/>
    <property type="match status" value="1"/>
</dbReference>
<organism evidence="14 15">
    <name type="scientific">Mycolicibacterium chitae</name>
    <name type="common">Mycobacterium chitae</name>
    <dbReference type="NCBI Taxonomy" id="1792"/>
    <lineage>
        <taxon>Bacteria</taxon>
        <taxon>Bacillati</taxon>
        <taxon>Actinomycetota</taxon>
        <taxon>Actinomycetes</taxon>
        <taxon>Mycobacteriales</taxon>
        <taxon>Mycobacteriaceae</taxon>
        <taxon>Mycolicibacterium</taxon>
    </lineage>
</organism>
<dbReference type="GO" id="GO:0005886">
    <property type="term" value="C:plasma membrane"/>
    <property type="evidence" value="ECO:0007669"/>
    <property type="project" value="UniProtKB-SubCell"/>
</dbReference>
<feature type="transmembrane region" description="Helical" evidence="11">
    <location>
        <begin position="77"/>
        <end position="103"/>
    </location>
</feature>
<dbReference type="InterPro" id="IPR035906">
    <property type="entry name" value="MetI-like_sf"/>
</dbReference>
<dbReference type="FunFam" id="3.40.50.300:FF:000016">
    <property type="entry name" value="Oligopeptide ABC transporter ATP-binding component"/>
    <property type="match status" value="1"/>
</dbReference>
<keyword evidence="15" id="KW-1185">Reference proteome</keyword>
<evidence type="ECO:0000256" key="9">
    <source>
        <dbReference type="ARBA" id="ARBA00022989"/>
    </source>
</evidence>
<evidence type="ECO:0000256" key="11">
    <source>
        <dbReference type="RuleBase" id="RU363032"/>
    </source>
</evidence>
<keyword evidence="14" id="KW-0378">Hydrolase</keyword>
<feature type="transmembrane region" description="Helical" evidence="11">
    <location>
        <begin position="15"/>
        <end position="37"/>
    </location>
</feature>
<keyword evidence="4 11" id="KW-0813">Transport</keyword>
<evidence type="ECO:0000256" key="8">
    <source>
        <dbReference type="ARBA" id="ARBA00022840"/>
    </source>
</evidence>
<dbReference type="Pfam" id="PF08352">
    <property type="entry name" value="oligo_HPY"/>
    <property type="match status" value="1"/>
</dbReference>
<dbReference type="Pfam" id="PF00005">
    <property type="entry name" value="ABC_tran"/>
    <property type="match status" value="1"/>
</dbReference>
<evidence type="ECO:0000256" key="7">
    <source>
        <dbReference type="ARBA" id="ARBA00022741"/>
    </source>
</evidence>
<dbReference type="InterPro" id="IPR025966">
    <property type="entry name" value="OppC_N"/>
</dbReference>
<dbReference type="InterPro" id="IPR003593">
    <property type="entry name" value="AAA+_ATPase"/>
</dbReference>